<evidence type="ECO:0008006" key="3">
    <source>
        <dbReference type="Google" id="ProtNLM"/>
    </source>
</evidence>
<reference evidence="2" key="1">
    <citation type="submission" date="2016-10" db="EMBL/GenBank/DDBJ databases">
        <authorList>
            <person name="Varghese N."/>
            <person name="Submissions S."/>
        </authorList>
    </citation>
    <scope>NUCLEOTIDE SEQUENCE [LARGE SCALE GENOMIC DNA]</scope>
    <source>
        <strain evidence="2">DSM 17298</strain>
    </source>
</reference>
<dbReference type="InterPro" id="IPR021829">
    <property type="entry name" value="DUF3419"/>
</dbReference>
<accession>A0A1H5TSP1</accession>
<evidence type="ECO:0000313" key="1">
    <source>
        <dbReference type="EMBL" id="SEF65892.1"/>
    </source>
</evidence>
<dbReference type="Proteomes" id="UP000236736">
    <property type="component" value="Unassembled WGS sequence"/>
</dbReference>
<sequence length="369" mass="43254">MEKQTKGQVQLSKLIFTNNWEDPLIDEKVLQIKEGQTLFAITSGCCNALGFLRFQPNIIYCVDINPAQNHLMELKQATFRRLDYQGMRAFFGLNPSTERLKVFEKLKNDLSEEAVQFWKTQKAILKKGLLMNGRYEKFVKLAGFMIRVVQGHSKAKRLFEMNTLKEQTEFYQNEWNNKRWQWIFKTMFNKKRLAKKGLNADYFHFDDGSSSFSESFQKRAAHAICDLPTKENYFLMLYLLGKYPEQEFLPPYLQEKNFDLIKINIDRIKPISADSKYWLEQQPENLFDGMALSNICELMDENDTEKLFQEVIRTSKSGSKIVFRNLMIPRDVPSSLSSQILKDSELSKKIQFDDRSFVYGKVAAYSINK</sequence>
<name>A0A1H5TSP1_9BACT</name>
<dbReference type="EMBL" id="FNVR01000003">
    <property type="protein sequence ID" value="SEF65892.1"/>
    <property type="molecule type" value="Genomic_DNA"/>
</dbReference>
<dbReference type="AlphaFoldDB" id="A0A1H5TSP1"/>
<gene>
    <name evidence="1" type="ORF">SAMN03080598_00921</name>
</gene>
<dbReference type="Pfam" id="PF11899">
    <property type="entry name" value="DUF3419"/>
    <property type="match status" value="1"/>
</dbReference>
<protein>
    <recommendedName>
        <fullName evidence="3">S-adenosylmethionine-diacylglycerol 3-amino-3-carboxypropyl transferase</fullName>
    </recommendedName>
</protein>
<keyword evidence="2" id="KW-1185">Reference proteome</keyword>
<dbReference type="STRING" id="1120964.GCA_001313265_00643"/>
<dbReference type="PANTHER" id="PTHR47473:SF1">
    <property type="entry name" value="METHYLTRANSFERASE DOMAIN-CONTAINING PROTEIN"/>
    <property type="match status" value="1"/>
</dbReference>
<dbReference type="OrthoDB" id="1522784at2"/>
<dbReference type="RefSeq" id="WP_103923619.1">
    <property type="nucleotide sequence ID" value="NZ_FNVR01000003.1"/>
</dbReference>
<evidence type="ECO:0000313" key="2">
    <source>
        <dbReference type="Proteomes" id="UP000236736"/>
    </source>
</evidence>
<dbReference type="PANTHER" id="PTHR47473">
    <property type="entry name" value="BTA1P"/>
    <property type="match status" value="1"/>
</dbReference>
<organism evidence="1 2">
    <name type="scientific">Algoriphagus boritolerans DSM 17298 = JCM 18970</name>
    <dbReference type="NCBI Taxonomy" id="1120964"/>
    <lineage>
        <taxon>Bacteria</taxon>
        <taxon>Pseudomonadati</taxon>
        <taxon>Bacteroidota</taxon>
        <taxon>Cytophagia</taxon>
        <taxon>Cytophagales</taxon>
        <taxon>Cyclobacteriaceae</taxon>
        <taxon>Algoriphagus</taxon>
    </lineage>
</organism>
<proteinExistence type="predicted"/>